<sequence length="52" mass="5807">MSQDIRERVAMRLRAEVQRKQIGPDTIASGSGLPPDVIHGYLTGMRELVIFP</sequence>
<reference evidence="3" key="1">
    <citation type="submission" date="2019-02" db="EMBL/GenBank/DDBJ databases">
        <authorList>
            <person name="Gruber-Vodicka R. H."/>
            <person name="Seah K. B. B."/>
        </authorList>
    </citation>
    <scope>NUCLEOTIDE SEQUENCE</scope>
    <source>
        <strain evidence="3">BECK_SA2B12</strain>
        <strain evidence="2">BECK_SA2B15</strain>
        <strain evidence="1">BECK_SA2B20</strain>
    </source>
</reference>
<protein>
    <submittedName>
        <fullName evidence="3">Uncharacterized protein</fullName>
    </submittedName>
</protein>
<dbReference type="AlphaFoldDB" id="A0A450VFC8"/>
<gene>
    <name evidence="2" type="ORF">BECKH772A_GA0070896_101402</name>
    <name evidence="1" type="ORF">BECKH772B_GA0070898_101342</name>
    <name evidence="3" type="ORF">BECKH772C_GA0070978_101323</name>
</gene>
<proteinExistence type="predicted"/>
<organism evidence="3">
    <name type="scientific">Candidatus Kentrum eta</name>
    <dbReference type="NCBI Taxonomy" id="2126337"/>
    <lineage>
        <taxon>Bacteria</taxon>
        <taxon>Pseudomonadati</taxon>
        <taxon>Pseudomonadota</taxon>
        <taxon>Gammaproteobacteria</taxon>
        <taxon>Candidatus Kentrum</taxon>
    </lineage>
</organism>
<dbReference type="EMBL" id="CAADFI010000134">
    <property type="protein sequence ID" value="VFJ98423.1"/>
    <property type="molecule type" value="Genomic_DNA"/>
</dbReference>
<accession>A0A450VFC8</accession>
<evidence type="ECO:0000313" key="2">
    <source>
        <dbReference type="EMBL" id="VFJ98528.1"/>
    </source>
</evidence>
<dbReference type="EMBL" id="CAADFJ010000132">
    <property type="protein sequence ID" value="VFK03496.1"/>
    <property type="molecule type" value="Genomic_DNA"/>
</dbReference>
<name>A0A450VFC8_9GAMM</name>
<dbReference type="EMBL" id="CAADFG010000140">
    <property type="protein sequence ID" value="VFJ98528.1"/>
    <property type="molecule type" value="Genomic_DNA"/>
</dbReference>
<evidence type="ECO:0000313" key="3">
    <source>
        <dbReference type="EMBL" id="VFK03496.1"/>
    </source>
</evidence>
<evidence type="ECO:0000313" key="1">
    <source>
        <dbReference type="EMBL" id="VFJ98423.1"/>
    </source>
</evidence>